<dbReference type="EMBL" id="JALPRF010000003">
    <property type="protein sequence ID" value="MCK8494040.1"/>
    <property type="molecule type" value="Genomic_DNA"/>
</dbReference>
<dbReference type="Proteomes" id="UP001202180">
    <property type="component" value="Unassembled WGS sequence"/>
</dbReference>
<evidence type="ECO:0000313" key="1">
    <source>
        <dbReference type="EMBL" id="MCK8494040.1"/>
    </source>
</evidence>
<sequence length="85" mass="9309">MPLAYCSHKGTMPIECSTEVGFREKIRRLFPAGFTKSNAIAPQTLDRQGSVPTCYIGSGQVQRMAICPDNGQRLPDPKRLADGLN</sequence>
<protein>
    <submittedName>
        <fullName evidence="1">Uncharacterized protein</fullName>
    </submittedName>
</protein>
<evidence type="ECO:0000313" key="2">
    <source>
        <dbReference type="Proteomes" id="UP001202180"/>
    </source>
</evidence>
<comment type="caution">
    <text evidence="1">The sequence shown here is derived from an EMBL/GenBank/DDBJ whole genome shotgun (WGS) entry which is preliminary data.</text>
</comment>
<gene>
    <name evidence="1" type="ORF">M0L20_19395</name>
</gene>
<dbReference type="RefSeq" id="WP_248478637.1">
    <property type="nucleotide sequence ID" value="NZ_JALPRF010000003.1"/>
</dbReference>
<proteinExistence type="predicted"/>
<name>A0ABT0HPD1_9BACT</name>
<keyword evidence="2" id="KW-1185">Reference proteome</keyword>
<reference evidence="1 2" key="1">
    <citation type="submission" date="2022-04" db="EMBL/GenBank/DDBJ databases">
        <title>Spirosoma sp. strain RP8 genome sequencing and assembly.</title>
        <authorList>
            <person name="Jung Y."/>
        </authorList>
    </citation>
    <scope>NUCLEOTIDE SEQUENCE [LARGE SCALE GENOMIC DNA]</scope>
    <source>
        <strain evidence="1 2">RP8</strain>
    </source>
</reference>
<organism evidence="1 2">
    <name type="scientific">Spirosoma liriopis</name>
    <dbReference type="NCBI Taxonomy" id="2937440"/>
    <lineage>
        <taxon>Bacteria</taxon>
        <taxon>Pseudomonadati</taxon>
        <taxon>Bacteroidota</taxon>
        <taxon>Cytophagia</taxon>
        <taxon>Cytophagales</taxon>
        <taxon>Cytophagaceae</taxon>
        <taxon>Spirosoma</taxon>
    </lineage>
</organism>
<accession>A0ABT0HPD1</accession>